<name>A0AAV4UJS2_CAEEX</name>
<comment type="caution">
    <text evidence="1">The sequence shown here is derived from an EMBL/GenBank/DDBJ whole genome shotgun (WGS) entry which is preliminary data.</text>
</comment>
<protein>
    <submittedName>
        <fullName evidence="1">Uncharacterized protein</fullName>
    </submittedName>
</protein>
<sequence>MLGGREGVGVVEIGEHIHVINYFVLLLAQRQGGDQILDTCFIDSVIRLFETSGFRASGRLATFSCTHEARGCFSVHFESARAQMRT</sequence>
<gene>
    <name evidence="1" type="ORF">CEXT_478341</name>
</gene>
<dbReference type="Proteomes" id="UP001054945">
    <property type="component" value="Unassembled WGS sequence"/>
</dbReference>
<evidence type="ECO:0000313" key="2">
    <source>
        <dbReference type="Proteomes" id="UP001054945"/>
    </source>
</evidence>
<organism evidence="1 2">
    <name type="scientific">Caerostris extrusa</name>
    <name type="common">Bark spider</name>
    <name type="synonym">Caerostris bankana</name>
    <dbReference type="NCBI Taxonomy" id="172846"/>
    <lineage>
        <taxon>Eukaryota</taxon>
        <taxon>Metazoa</taxon>
        <taxon>Ecdysozoa</taxon>
        <taxon>Arthropoda</taxon>
        <taxon>Chelicerata</taxon>
        <taxon>Arachnida</taxon>
        <taxon>Araneae</taxon>
        <taxon>Araneomorphae</taxon>
        <taxon>Entelegynae</taxon>
        <taxon>Araneoidea</taxon>
        <taxon>Araneidae</taxon>
        <taxon>Caerostris</taxon>
    </lineage>
</organism>
<keyword evidence="2" id="KW-1185">Reference proteome</keyword>
<evidence type="ECO:0000313" key="1">
    <source>
        <dbReference type="EMBL" id="GIY57765.1"/>
    </source>
</evidence>
<proteinExistence type="predicted"/>
<dbReference type="EMBL" id="BPLR01012957">
    <property type="protein sequence ID" value="GIY57765.1"/>
    <property type="molecule type" value="Genomic_DNA"/>
</dbReference>
<reference evidence="1 2" key="1">
    <citation type="submission" date="2021-06" db="EMBL/GenBank/DDBJ databases">
        <title>Caerostris extrusa draft genome.</title>
        <authorList>
            <person name="Kono N."/>
            <person name="Arakawa K."/>
        </authorList>
    </citation>
    <scope>NUCLEOTIDE SEQUENCE [LARGE SCALE GENOMIC DNA]</scope>
</reference>
<dbReference type="AlphaFoldDB" id="A0AAV4UJS2"/>
<accession>A0AAV4UJS2</accession>